<dbReference type="PANTHER" id="PTHR46575">
    <property type="entry name" value="AMYLOID PROTEIN-BINDING PROTEIN 2"/>
    <property type="match status" value="1"/>
</dbReference>
<dbReference type="SUPFAM" id="SSF48452">
    <property type="entry name" value="TPR-like"/>
    <property type="match status" value="1"/>
</dbReference>
<name>A0A1B0ES86_GLOMM</name>
<keyword evidence="2" id="KW-0863">Zinc-finger</keyword>
<evidence type="ECO:0000256" key="3">
    <source>
        <dbReference type="ARBA" id="ARBA00022833"/>
    </source>
</evidence>
<dbReference type="InterPro" id="IPR011016">
    <property type="entry name" value="Znf_RING-CH"/>
</dbReference>
<dbReference type="STRING" id="37546.A0A1B0ES86"/>
<proteinExistence type="predicted"/>
<keyword evidence="3" id="KW-0862">Zinc</keyword>
<dbReference type="SMART" id="SM00744">
    <property type="entry name" value="RINGv"/>
    <property type="match status" value="1"/>
</dbReference>
<dbReference type="InterPro" id="IPR042476">
    <property type="entry name" value="APPBP2"/>
</dbReference>
<dbReference type="GO" id="GO:0006886">
    <property type="term" value="P:intracellular protein transport"/>
    <property type="evidence" value="ECO:0007669"/>
    <property type="project" value="InterPro"/>
</dbReference>
<keyword evidence="6" id="KW-1185">Reference proteome</keyword>
<dbReference type="AlphaFoldDB" id="A0A1B0ES86"/>
<accession>A0A1B0ES86</accession>
<dbReference type="CDD" id="cd16495">
    <property type="entry name" value="RING_CH-C4HC3_MARCH"/>
    <property type="match status" value="1"/>
</dbReference>
<dbReference type="Pfam" id="PF13374">
    <property type="entry name" value="TPR_10"/>
    <property type="match status" value="2"/>
</dbReference>
<dbReference type="PROSITE" id="PS51292">
    <property type="entry name" value="ZF_RING_CH"/>
    <property type="match status" value="1"/>
</dbReference>
<dbReference type="VEuPathDB" id="VectorBase:GMOY006916"/>
<keyword evidence="1" id="KW-0479">Metal-binding</keyword>
<dbReference type="Pfam" id="PF12906">
    <property type="entry name" value="RINGv"/>
    <property type="match status" value="1"/>
</dbReference>
<dbReference type="Gene3D" id="1.25.40.10">
    <property type="entry name" value="Tetratricopeptide repeat domain"/>
    <property type="match status" value="2"/>
</dbReference>
<dbReference type="EnsemblMetazoa" id="GMOY006916-RA">
    <property type="protein sequence ID" value="GMOY006916-PA"/>
    <property type="gene ID" value="GMOY006916"/>
</dbReference>
<dbReference type="GO" id="GO:0043161">
    <property type="term" value="P:proteasome-mediated ubiquitin-dependent protein catabolic process"/>
    <property type="evidence" value="ECO:0007669"/>
    <property type="project" value="TreeGrafter"/>
</dbReference>
<dbReference type="Proteomes" id="UP000092444">
    <property type="component" value="Unassembled WGS sequence"/>
</dbReference>
<dbReference type="PhylomeDB" id="A0A1B0ES86"/>
<dbReference type="GO" id="GO:1990756">
    <property type="term" value="F:ubiquitin-like ligase-substrate adaptor activity"/>
    <property type="evidence" value="ECO:0007669"/>
    <property type="project" value="TreeGrafter"/>
</dbReference>
<evidence type="ECO:0000256" key="1">
    <source>
        <dbReference type="ARBA" id="ARBA00022723"/>
    </source>
</evidence>
<dbReference type="EMBL" id="CCAG010005506">
    <property type="status" value="NOT_ANNOTATED_CDS"/>
    <property type="molecule type" value="Genomic_DNA"/>
</dbReference>
<feature type="domain" description="RING-CH-type" evidence="4">
    <location>
        <begin position="52"/>
        <end position="113"/>
    </location>
</feature>
<dbReference type="PANTHER" id="PTHR46575:SF1">
    <property type="entry name" value="AMYLOID PROTEIN-BINDING PROTEIN 2"/>
    <property type="match status" value="1"/>
</dbReference>
<evidence type="ECO:0000313" key="5">
    <source>
        <dbReference type="EnsemblMetazoa" id="GMOY006916-PA"/>
    </source>
</evidence>
<dbReference type="InterPro" id="IPR013083">
    <property type="entry name" value="Znf_RING/FYVE/PHD"/>
</dbReference>
<protein>
    <recommendedName>
        <fullName evidence="4">RING-CH-type domain-containing protein</fullName>
    </recommendedName>
</protein>
<organism evidence="5 6">
    <name type="scientific">Glossina morsitans morsitans</name>
    <name type="common">Savannah tsetse fly</name>
    <dbReference type="NCBI Taxonomy" id="37546"/>
    <lineage>
        <taxon>Eukaryota</taxon>
        <taxon>Metazoa</taxon>
        <taxon>Ecdysozoa</taxon>
        <taxon>Arthropoda</taxon>
        <taxon>Hexapoda</taxon>
        <taxon>Insecta</taxon>
        <taxon>Pterygota</taxon>
        <taxon>Neoptera</taxon>
        <taxon>Endopterygota</taxon>
        <taxon>Diptera</taxon>
        <taxon>Brachycera</taxon>
        <taxon>Muscomorpha</taxon>
        <taxon>Hippoboscoidea</taxon>
        <taxon>Glossinidae</taxon>
        <taxon>Glossina</taxon>
    </lineage>
</organism>
<reference evidence="5" key="1">
    <citation type="submission" date="2020-05" db="UniProtKB">
        <authorList>
            <consortium name="EnsemblMetazoa"/>
        </authorList>
    </citation>
    <scope>IDENTIFICATION</scope>
    <source>
        <strain evidence="5">Yale</strain>
    </source>
</reference>
<sequence>MFTSPAVHTLSETTAIRLYNSVTVGSDHRTPVPLIRPQIEALEQKSIESIQSCNEFGNSCRICRWNRSDMQILQCPCHCKGSVGHVHLQCLKRWIMHRRDNHCEICKEIFNLPDEKISVKRMINTFCTRCLGAIIKHTLFSASLIPLAHVVLHQVLFCMENINQSPNEQLSVSEVLVASCALLTSILCSIAFGTMATMAQLTSARSGNRETLYGRCLCCFVTNLNYNQCNLSRVQYLRYLPPGVLIDIYVMMSHRDDLKDMLFEQLADLEIFERLLRFDPSRQKLFCCLATLMGKGKPLATQLQQNFTLRFKQKERHTLKTASKLATLAKAKLALVTACSSFNSNKWGERKHNQCDDDLLRQADSAAFDDEKQNGVDVIDFGLRLGSFLSEAGWLSQSIEILSCVSLKLKTIELDSKLKIIQLDCLQRLLHSEAALSNFKSAERTFNKLTNLLTEIAAESIPKPLLANAYTQFSEMYFARNEYDYSHMWSAMAIQNLEETTPERITIDVLRQAAKACVVKRDFQRANMLICQAKQRAKNVFGSKHQKYADTLLDYGFFLLNVDCAYQSVNVYIEALDIKRYIFGNRNFHVALAHEDLSYAYYVHEYSTGNFTCARDHVEKAVDIMQDLVPSDHLRLASAKRVKALLLEEIALNKMAEGADDEGLLKQSEDLHKFALQLSLEVFGEVNVQTAKLYGNLGRLYQTMNRFEASIFSEAERMHQKAIEIKTDLLGPYDYEVGLSIGHLASLYNYQMKKYREAEELYLRSIQISLRVFGSSYSGLEYDYLGLCHVYETLREYEKYLMYAHILENWQILRSQNLTMNKSIYPAISEECSLEEIKWQFFNAQS</sequence>
<dbReference type="Gene3D" id="3.30.40.10">
    <property type="entry name" value="Zinc/RING finger domain, C3HC4 (zinc finger)"/>
    <property type="match status" value="1"/>
</dbReference>
<evidence type="ECO:0000259" key="4">
    <source>
        <dbReference type="PROSITE" id="PS51292"/>
    </source>
</evidence>
<dbReference type="GO" id="GO:0008270">
    <property type="term" value="F:zinc ion binding"/>
    <property type="evidence" value="ECO:0007669"/>
    <property type="project" value="UniProtKB-KW"/>
</dbReference>
<evidence type="ECO:0000256" key="2">
    <source>
        <dbReference type="ARBA" id="ARBA00022771"/>
    </source>
</evidence>
<evidence type="ECO:0000313" key="6">
    <source>
        <dbReference type="Proteomes" id="UP000092444"/>
    </source>
</evidence>
<dbReference type="GO" id="GO:0031462">
    <property type="term" value="C:Cul2-RING ubiquitin ligase complex"/>
    <property type="evidence" value="ECO:0007669"/>
    <property type="project" value="TreeGrafter"/>
</dbReference>
<dbReference type="InterPro" id="IPR011990">
    <property type="entry name" value="TPR-like_helical_dom_sf"/>
</dbReference>
<dbReference type="SUPFAM" id="SSF57850">
    <property type="entry name" value="RING/U-box"/>
    <property type="match status" value="1"/>
</dbReference>